<name>A0A419S8Y3_9SPHI</name>
<gene>
    <name evidence="1" type="ORF">BCY91_15785</name>
</gene>
<dbReference type="RefSeq" id="WP_120180978.1">
    <property type="nucleotide sequence ID" value="NZ_MBTA01000005.1"/>
</dbReference>
<organism evidence="1 2">
    <name type="scientific">Pelobium manganitolerans</name>
    <dbReference type="NCBI Taxonomy" id="1842495"/>
    <lineage>
        <taxon>Bacteria</taxon>
        <taxon>Pseudomonadati</taxon>
        <taxon>Bacteroidota</taxon>
        <taxon>Sphingobacteriia</taxon>
        <taxon>Sphingobacteriales</taxon>
        <taxon>Sphingobacteriaceae</taxon>
        <taxon>Pelobium</taxon>
    </lineage>
</organism>
<dbReference type="InterPro" id="IPR008947">
    <property type="entry name" value="PLipase_C/P1_nuclease_dom_sf"/>
</dbReference>
<keyword evidence="2" id="KW-1185">Reference proteome</keyword>
<evidence type="ECO:0000313" key="1">
    <source>
        <dbReference type="EMBL" id="RKD18261.1"/>
    </source>
</evidence>
<proteinExistence type="predicted"/>
<dbReference type="EMBL" id="MBTA01000005">
    <property type="protein sequence ID" value="RKD18261.1"/>
    <property type="molecule type" value="Genomic_DNA"/>
</dbReference>
<sequence>MNRKPIPKKILWICLSLGSIILFSSWGFFAHQRINRLAVFTLPKDLIGFYKSNINYITVHAVDPDKRRYADSLEAARHYLDADHYGKEPFKVIPRKWNEAATKLSEDTLYAYGIVPWQIHRTYYKLVDAFKNCDSVRILKYSADLGHYIADAHVPLHTSENYNGQLTNQIGIHGFWESRLPEVFADDYDYFVGKAVYIQNPLDKAWDIVEHTFSLLDSTLLIEKRLNKSFRPDRKYTFNERNNRVTKEYSLEYSKAYHDALNGMVEQQMRNSILMVGSYWYSAWVDAGQPDMKKLSRTEQSLAEKKAIEQEEQLFLKGKIIGRPEN</sequence>
<protein>
    <submittedName>
        <fullName evidence="1">S1/P1 Nuclease</fullName>
    </submittedName>
</protein>
<dbReference type="OrthoDB" id="267579at2"/>
<evidence type="ECO:0000313" key="2">
    <source>
        <dbReference type="Proteomes" id="UP000283433"/>
    </source>
</evidence>
<dbReference type="GO" id="GO:0016788">
    <property type="term" value="F:hydrolase activity, acting on ester bonds"/>
    <property type="evidence" value="ECO:0007669"/>
    <property type="project" value="InterPro"/>
</dbReference>
<dbReference type="CDD" id="cd10981">
    <property type="entry name" value="ZnPC_S1P1"/>
    <property type="match status" value="1"/>
</dbReference>
<comment type="caution">
    <text evidence="1">The sequence shown here is derived from an EMBL/GenBank/DDBJ whole genome shotgun (WGS) entry which is preliminary data.</text>
</comment>
<accession>A0A419S8Y3</accession>
<dbReference type="Gene3D" id="1.10.575.10">
    <property type="entry name" value="P1 Nuclease"/>
    <property type="match status" value="1"/>
</dbReference>
<dbReference type="SUPFAM" id="SSF48537">
    <property type="entry name" value="Phospholipase C/P1 nuclease"/>
    <property type="match status" value="1"/>
</dbReference>
<dbReference type="Proteomes" id="UP000283433">
    <property type="component" value="Unassembled WGS sequence"/>
</dbReference>
<reference evidence="1 2" key="1">
    <citation type="submission" date="2016-07" db="EMBL/GenBank/DDBJ databases">
        <title>Genome of Pelobium manganitolerans.</title>
        <authorList>
            <person name="Wu S."/>
            <person name="Wang G."/>
        </authorList>
    </citation>
    <scope>NUCLEOTIDE SEQUENCE [LARGE SCALE GENOMIC DNA]</scope>
    <source>
        <strain evidence="1 2">YS-25</strain>
    </source>
</reference>
<dbReference type="AlphaFoldDB" id="A0A419S8Y3"/>